<evidence type="ECO:0000313" key="8">
    <source>
        <dbReference type="Proteomes" id="UP000005206"/>
    </source>
</evidence>
<dbReference type="Gene3D" id="3.50.50.60">
    <property type="entry name" value="FAD/NAD(P)-binding domain"/>
    <property type="match status" value="1"/>
</dbReference>
<dbReference type="InterPro" id="IPR002938">
    <property type="entry name" value="FAD-bd"/>
</dbReference>
<feature type="domain" description="FAD-binding" evidence="6">
    <location>
        <begin position="124"/>
        <end position="348"/>
    </location>
</feature>
<evidence type="ECO:0000256" key="1">
    <source>
        <dbReference type="ARBA" id="ARBA00001974"/>
    </source>
</evidence>
<dbReference type="GeneID" id="9675864"/>
<dbReference type="OrthoDB" id="417877at2759"/>
<keyword evidence="8" id="KW-1185">Reference proteome</keyword>
<name>C7ZKE7_FUSV7</name>
<dbReference type="VEuPathDB" id="FungiDB:NECHADRAFT_88786"/>
<keyword evidence="4" id="KW-0560">Oxidoreductase</keyword>
<evidence type="ECO:0000256" key="4">
    <source>
        <dbReference type="ARBA" id="ARBA00023002"/>
    </source>
</evidence>
<protein>
    <recommendedName>
        <fullName evidence="6">FAD-binding domain-containing protein</fullName>
    </recommendedName>
</protein>
<dbReference type="GO" id="GO:0004497">
    <property type="term" value="F:monooxygenase activity"/>
    <property type="evidence" value="ECO:0007669"/>
    <property type="project" value="UniProtKB-KW"/>
</dbReference>
<keyword evidence="5" id="KW-0503">Monooxygenase</keyword>
<comment type="cofactor">
    <cofactor evidence="1">
        <name>FAD</name>
        <dbReference type="ChEBI" id="CHEBI:57692"/>
    </cofactor>
</comment>
<dbReference type="HOGENOM" id="CLU_009665_3_2_1"/>
<evidence type="ECO:0000256" key="3">
    <source>
        <dbReference type="ARBA" id="ARBA00022827"/>
    </source>
</evidence>
<dbReference type="PANTHER" id="PTHR47178">
    <property type="entry name" value="MONOOXYGENASE, FAD-BINDING"/>
    <property type="match status" value="1"/>
</dbReference>
<dbReference type="RefSeq" id="XP_003041224.1">
    <property type="nucleotide sequence ID" value="XM_003041178.1"/>
</dbReference>
<keyword evidence="3" id="KW-0274">FAD</keyword>
<dbReference type="InParanoid" id="C7ZKE7"/>
<evidence type="ECO:0000256" key="2">
    <source>
        <dbReference type="ARBA" id="ARBA00022630"/>
    </source>
</evidence>
<dbReference type="GO" id="GO:0071949">
    <property type="term" value="F:FAD binding"/>
    <property type="evidence" value="ECO:0007669"/>
    <property type="project" value="InterPro"/>
</dbReference>
<dbReference type="PANTHER" id="PTHR47178:SF2">
    <property type="entry name" value="FAD-BINDING DOMAIN-CONTAINING PROTEIN"/>
    <property type="match status" value="1"/>
</dbReference>
<dbReference type="EMBL" id="GG698938">
    <property type="protein sequence ID" value="EEU35511.1"/>
    <property type="molecule type" value="Genomic_DNA"/>
</dbReference>
<dbReference type="InterPro" id="IPR036188">
    <property type="entry name" value="FAD/NAD-bd_sf"/>
</dbReference>
<evidence type="ECO:0000313" key="7">
    <source>
        <dbReference type="EMBL" id="EEU35511.1"/>
    </source>
</evidence>
<keyword evidence="2" id="KW-0285">Flavoprotein</keyword>
<dbReference type="KEGG" id="nhe:NECHADRAFT_88786"/>
<dbReference type="Pfam" id="PF01494">
    <property type="entry name" value="FAD_binding_3"/>
    <property type="match status" value="1"/>
</dbReference>
<dbReference type="AlphaFoldDB" id="C7ZKE7"/>
<evidence type="ECO:0000259" key="6">
    <source>
        <dbReference type="Pfam" id="PF01494"/>
    </source>
</evidence>
<dbReference type="Proteomes" id="UP000005206">
    <property type="component" value="Chromosome 16"/>
</dbReference>
<sequence>MSSPLKVIIIGSGQLYKGVAGLSLAHGLGKEGIEYEIFDKRGPATPQRDWGITVHWAIEFLNLYPRDFAQRLRTAQVVERRSEKPAEFVLFHNGQTGEVIKEIPLGPARRFSHRKIRALLAEDINVQYNKELVAISQTTDGVEVAFADGTTAKGSIIIGCDGSRSATRDILFDHAPEGKWNPLPGFVLNNFWMQYDAEKAVKLKEQLGSFLDISIHPNGTYYGLIPLDISADAAPENWKFQVFMGLPSDIKPEDDSPARRFEMVKEAGKPFVEPFRSAIEWMPEGTYISPDRYGTWETRPWDHRGGRVLIAGDAAHSMTAHRAQGLNHSLQDILNIIKGLKEIKAGKISMVDFATSYVEEVASRGSEEVRMSLQQGLAVHNWDLTKTMPILKIGTTPLHMDQTIVPLPAQ</sequence>
<dbReference type="OMA" id="IDEMGTW"/>
<accession>C7ZKE7</accession>
<dbReference type="STRING" id="660122.C7ZKE7"/>
<evidence type="ECO:0000256" key="5">
    <source>
        <dbReference type="ARBA" id="ARBA00023033"/>
    </source>
</evidence>
<reference evidence="7 8" key="1">
    <citation type="journal article" date="2009" name="PLoS Genet.">
        <title>The genome of Nectria haematococca: contribution of supernumerary chromosomes to gene expansion.</title>
        <authorList>
            <person name="Coleman J.J."/>
            <person name="Rounsley S.D."/>
            <person name="Rodriguez-Carres M."/>
            <person name="Kuo A."/>
            <person name="Wasmann C.C."/>
            <person name="Grimwood J."/>
            <person name="Schmutz J."/>
            <person name="Taga M."/>
            <person name="White G.J."/>
            <person name="Zhou S."/>
            <person name="Schwartz D.C."/>
            <person name="Freitag M."/>
            <person name="Ma L.J."/>
            <person name="Danchin E.G."/>
            <person name="Henrissat B."/>
            <person name="Coutinho P.M."/>
            <person name="Nelson D.R."/>
            <person name="Straney D."/>
            <person name="Napoli C.A."/>
            <person name="Barker B.M."/>
            <person name="Gribskov M."/>
            <person name="Rep M."/>
            <person name="Kroken S."/>
            <person name="Molnar I."/>
            <person name="Rensing C."/>
            <person name="Kennell J.C."/>
            <person name="Zamora J."/>
            <person name="Farman M.L."/>
            <person name="Selker E.U."/>
            <person name="Salamov A."/>
            <person name="Shapiro H."/>
            <person name="Pangilinan J."/>
            <person name="Lindquist E."/>
            <person name="Lamers C."/>
            <person name="Grigoriev I.V."/>
            <person name="Geiser D.M."/>
            <person name="Covert S.F."/>
            <person name="Temporini E."/>
            <person name="Vanetten H.D."/>
        </authorList>
    </citation>
    <scope>NUCLEOTIDE SEQUENCE [LARGE SCALE GENOMIC DNA]</scope>
    <source>
        <strain evidence="8">ATCC MYA-4622 / CBS 123669 / FGSC 9596 / NRRL 45880 / 77-13-4</strain>
    </source>
</reference>
<dbReference type="PRINTS" id="PR00420">
    <property type="entry name" value="RNGMNOXGNASE"/>
</dbReference>
<gene>
    <name evidence="7" type="ORF">NECHADRAFT_88786</name>
</gene>
<proteinExistence type="predicted"/>
<dbReference type="SUPFAM" id="SSF51905">
    <property type="entry name" value="FAD/NAD(P)-binding domain"/>
    <property type="match status" value="1"/>
</dbReference>
<organism evidence="7 8">
    <name type="scientific">Fusarium vanettenii (strain ATCC MYA-4622 / CBS 123669 / FGSC 9596 / NRRL 45880 / 77-13-4)</name>
    <name type="common">Fusarium solani subsp. pisi</name>
    <dbReference type="NCBI Taxonomy" id="660122"/>
    <lineage>
        <taxon>Eukaryota</taxon>
        <taxon>Fungi</taxon>
        <taxon>Dikarya</taxon>
        <taxon>Ascomycota</taxon>
        <taxon>Pezizomycotina</taxon>
        <taxon>Sordariomycetes</taxon>
        <taxon>Hypocreomycetidae</taxon>
        <taxon>Hypocreales</taxon>
        <taxon>Nectriaceae</taxon>
        <taxon>Fusarium</taxon>
        <taxon>Fusarium solani species complex</taxon>
        <taxon>Fusarium vanettenii</taxon>
    </lineage>
</organism>
<dbReference type="eggNOG" id="KOG2614">
    <property type="taxonomic scope" value="Eukaryota"/>
</dbReference>